<keyword evidence="12 15" id="KW-0472">Membrane</keyword>
<feature type="transmembrane region" description="Helical" evidence="15">
    <location>
        <begin position="239"/>
        <end position="257"/>
    </location>
</feature>
<comment type="function">
    <text evidence="1">Involved in the high-affinity zinc uptake transport system.</text>
</comment>
<dbReference type="Pfam" id="PF00950">
    <property type="entry name" value="ABC-3"/>
    <property type="match status" value="1"/>
</dbReference>
<dbReference type="SUPFAM" id="SSF81345">
    <property type="entry name" value="ABC transporter involved in vitamin B12 uptake, BtuC"/>
    <property type="match status" value="1"/>
</dbReference>
<dbReference type="AlphaFoldDB" id="A0A2N9YJB3"/>
<evidence type="ECO:0000256" key="14">
    <source>
        <dbReference type="RuleBase" id="RU003943"/>
    </source>
</evidence>
<feature type="transmembrane region" description="Helical" evidence="15">
    <location>
        <begin position="214"/>
        <end position="233"/>
    </location>
</feature>
<keyword evidence="7 14" id="KW-0812">Transmembrane</keyword>
<keyword evidence="6" id="KW-0997">Cell inner membrane</keyword>
<dbReference type="GO" id="GO:0010043">
    <property type="term" value="P:response to zinc ion"/>
    <property type="evidence" value="ECO:0007669"/>
    <property type="project" value="TreeGrafter"/>
</dbReference>
<evidence type="ECO:0000313" key="17">
    <source>
        <dbReference type="Proteomes" id="UP000234271"/>
    </source>
</evidence>
<dbReference type="EMBL" id="CP018889">
    <property type="protein sequence ID" value="AUI70612.1"/>
    <property type="molecule type" value="Genomic_DNA"/>
</dbReference>
<feature type="transmembrane region" description="Helical" evidence="15">
    <location>
        <begin position="127"/>
        <end position="145"/>
    </location>
</feature>
<dbReference type="GO" id="GO:0055085">
    <property type="term" value="P:transmembrane transport"/>
    <property type="evidence" value="ECO:0007669"/>
    <property type="project" value="InterPro"/>
</dbReference>
<evidence type="ECO:0000256" key="8">
    <source>
        <dbReference type="ARBA" id="ARBA00022833"/>
    </source>
</evidence>
<keyword evidence="10 15" id="KW-1133">Transmembrane helix</keyword>
<evidence type="ECO:0000256" key="9">
    <source>
        <dbReference type="ARBA" id="ARBA00022906"/>
    </source>
</evidence>
<keyword evidence="17" id="KW-1185">Reference proteome</keyword>
<evidence type="ECO:0000256" key="7">
    <source>
        <dbReference type="ARBA" id="ARBA00022692"/>
    </source>
</evidence>
<keyword evidence="5" id="KW-1003">Cell membrane</keyword>
<dbReference type="FunFam" id="1.10.3470.10:FF:000002">
    <property type="entry name" value="Zinc ABC transporter permease subunit ZnuB"/>
    <property type="match status" value="1"/>
</dbReference>
<comment type="subcellular location">
    <subcellularLocation>
        <location evidence="2">Cell inner membrane</location>
        <topology evidence="2">Multi-pass membrane protein</topology>
    </subcellularLocation>
    <subcellularLocation>
        <location evidence="14">Cell membrane</location>
        <topology evidence="14">Multi-pass membrane protein</topology>
    </subcellularLocation>
</comment>
<dbReference type="GO" id="GO:0043190">
    <property type="term" value="C:ATP-binding cassette (ABC) transporter complex"/>
    <property type="evidence" value="ECO:0007669"/>
    <property type="project" value="InterPro"/>
</dbReference>
<evidence type="ECO:0000256" key="10">
    <source>
        <dbReference type="ARBA" id="ARBA00022989"/>
    </source>
</evidence>
<accession>A0A2N9YJB3</accession>
<dbReference type="CDD" id="cd06550">
    <property type="entry name" value="TM_ABC_iron-siderophores_like"/>
    <property type="match status" value="1"/>
</dbReference>
<dbReference type="Gene3D" id="1.10.3470.10">
    <property type="entry name" value="ABC transporter involved in vitamin B12 uptake, BtuC"/>
    <property type="match status" value="1"/>
</dbReference>
<dbReference type="InterPro" id="IPR001626">
    <property type="entry name" value="ABC_TroCD"/>
</dbReference>
<gene>
    <name evidence="16" type="primary">znuB</name>
    <name evidence="16" type="ORF">BLE401_11395</name>
</gene>
<feature type="transmembrane region" description="Helical" evidence="15">
    <location>
        <begin position="6"/>
        <end position="28"/>
    </location>
</feature>
<evidence type="ECO:0000256" key="3">
    <source>
        <dbReference type="ARBA" id="ARBA00008034"/>
    </source>
</evidence>
<evidence type="ECO:0000256" key="1">
    <source>
        <dbReference type="ARBA" id="ARBA00002313"/>
    </source>
</evidence>
<feature type="transmembrane region" description="Helical" evidence="15">
    <location>
        <begin position="86"/>
        <end position="107"/>
    </location>
</feature>
<keyword evidence="11" id="KW-0406">Ion transport</keyword>
<organism evidence="16 17">
    <name type="scientific">Beggiatoa leptomitoformis</name>
    <dbReference type="NCBI Taxonomy" id="288004"/>
    <lineage>
        <taxon>Bacteria</taxon>
        <taxon>Pseudomonadati</taxon>
        <taxon>Pseudomonadota</taxon>
        <taxon>Gammaproteobacteria</taxon>
        <taxon>Thiotrichales</taxon>
        <taxon>Thiotrichaceae</taxon>
        <taxon>Beggiatoa</taxon>
    </lineage>
</organism>
<evidence type="ECO:0000256" key="4">
    <source>
        <dbReference type="ARBA" id="ARBA00022448"/>
    </source>
</evidence>
<feature type="transmembrane region" description="Helical" evidence="15">
    <location>
        <begin position="58"/>
        <end position="74"/>
    </location>
</feature>
<dbReference type="PANTHER" id="PTHR30477">
    <property type="entry name" value="ABC-TRANSPORTER METAL-BINDING PROTEIN"/>
    <property type="match status" value="1"/>
</dbReference>
<dbReference type="GO" id="GO:0006829">
    <property type="term" value="P:zinc ion transport"/>
    <property type="evidence" value="ECO:0007669"/>
    <property type="project" value="UniProtKB-KW"/>
</dbReference>
<sequence length="263" mass="28534">METFVWRALIGGIGVALIAGPLGCFVVWRRMAYFGDTLSHSALLGIALGILFKVNLNLGVMSICLLIALLLSLLQQQKRLTTDTLLGILSHSMLSLGLVVVAFMDGVRIDLYSYLFGDLLAVTQSDLYWIYGGGSLVLLGTVWLWQSLLSITIHEELAEVEGVPVVWVRLFLMLMIALVIAVAMKVVGILLITSLLIIPPATARWFARTPEQMAIIASVLGCLAVLGGVFMSLQWDTPTGPSVVVTATAMFMLTLFLPKGRIV</sequence>
<evidence type="ECO:0000256" key="13">
    <source>
        <dbReference type="ARBA" id="ARBA00040080"/>
    </source>
</evidence>
<feature type="transmembrane region" description="Helical" evidence="15">
    <location>
        <begin position="189"/>
        <end position="207"/>
    </location>
</feature>
<protein>
    <recommendedName>
        <fullName evidence="13">High-affinity zinc uptake system membrane protein ZnuB</fullName>
    </recommendedName>
</protein>
<comment type="similarity">
    <text evidence="3 14">Belongs to the ABC-3 integral membrane protein family.</text>
</comment>
<feature type="transmembrane region" description="Helical" evidence="15">
    <location>
        <begin position="166"/>
        <end position="183"/>
    </location>
</feature>
<dbReference type="PANTHER" id="PTHR30477:SF23">
    <property type="entry name" value="HIGH-AFFINITY ZINC UPTAKE SYSTEM MEMBRANE PROTEIN ZNUB"/>
    <property type="match status" value="1"/>
</dbReference>
<dbReference type="NCBIfam" id="NF007089">
    <property type="entry name" value="PRK09543.1"/>
    <property type="match status" value="1"/>
</dbReference>
<proteinExistence type="inferred from homology"/>
<keyword evidence="4 14" id="KW-0813">Transport</keyword>
<dbReference type="STRING" id="288004.AL038_12880"/>
<evidence type="ECO:0000256" key="6">
    <source>
        <dbReference type="ARBA" id="ARBA00022519"/>
    </source>
</evidence>
<evidence type="ECO:0000256" key="11">
    <source>
        <dbReference type="ARBA" id="ARBA00023065"/>
    </source>
</evidence>
<keyword evidence="9" id="KW-0864">Zinc transport</keyword>
<evidence type="ECO:0000256" key="2">
    <source>
        <dbReference type="ARBA" id="ARBA00004429"/>
    </source>
</evidence>
<evidence type="ECO:0000256" key="15">
    <source>
        <dbReference type="SAM" id="Phobius"/>
    </source>
</evidence>
<name>A0A2N9YJB3_9GAMM</name>
<reference evidence="17" key="1">
    <citation type="submission" date="2016-12" db="EMBL/GenBank/DDBJ databases">
        <title>Complete Genome Sequence of Beggiatoa leptomitiformis D-401.</title>
        <authorList>
            <person name="Fomenkov A."/>
            <person name="Vincze T."/>
            <person name="Grabovich M."/>
            <person name="Anton B.P."/>
            <person name="Dubinina G."/>
            <person name="Orlova M."/>
            <person name="Belousova E."/>
            <person name="Roberts R.J."/>
        </authorList>
    </citation>
    <scope>NUCLEOTIDE SEQUENCE [LARGE SCALE GENOMIC DNA]</scope>
    <source>
        <strain evidence="17">D-401</strain>
    </source>
</reference>
<dbReference type="InterPro" id="IPR037294">
    <property type="entry name" value="ABC_BtuC-like"/>
</dbReference>
<dbReference type="OrthoDB" id="9783937at2"/>
<dbReference type="KEGG" id="blep:AL038_12880"/>
<dbReference type="Proteomes" id="UP000234271">
    <property type="component" value="Chromosome"/>
</dbReference>
<evidence type="ECO:0000313" key="16">
    <source>
        <dbReference type="EMBL" id="AUI70612.1"/>
    </source>
</evidence>
<evidence type="ECO:0000256" key="5">
    <source>
        <dbReference type="ARBA" id="ARBA00022475"/>
    </source>
</evidence>
<evidence type="ECO:0000256" key="12">
    <source>
        <dbReference type="ARBA" id="ARBA00023136"/>
    </source>
</evidence>
<keyword evidence="8" id="KW-0862">Zinc</keyword>